<reference evidence="4" key="1">
    <citation type="journal article" date="2019" name="Int. J. Syst. Evol. Microbiol.">
        <title>The Global Catalogue of Microorganisms (GCM) 10K type strain sequencing project: providing services to taxonomists for standard genome sequencing and annotation.</title>
        <authorList>
            <consortium name="The Broad Institute Genomics Platform"/>
            <consortium name="The Broad Institute Genome Sequencing Center for Infectious Disease"/>
            <person name="Wu L."/>
            <person name="Ma J."/>
        </authorList>
    </citation>
    <scope>NUCLEOTIDE SEQUENCE [LARGE SCALE GENOMIC DNA]</scope>
    <source>
        <strain evidence="4">KCTC 42953</strain>
    </source>
</reference>
<evidence type="ECO:0000259" key="1">
    <source>
        <dbReference type="Pfam" id="PF02625"/>
    </source>
</evidence>
<dbReference type="PANTHER" id="PTHR30388:SF6">
    <property type="entry name" value="XANTHINE DEHYDROGENASE SUBUNIT A-RELATED"/>
    <property type="match status" value="1"/>
</dbReference>
<evidence type="ECO:0000313" key="4">
    <source>
        <dbReference type="Proteomes" id="UP001595533"/>
    </source>
</evidence>
<comment type="caution">
    <text evidence="3">The sequence shown here is derived from an EMBL/GenBank/DDBJ whole genome shotgun (WGS) entry which is preliminary data.</text>
</comment>
<proteinExistence type="predicted"/>
<evidence type="ECO:0000313" key="3">
    <source>
        <dbReference type="EMBL" id="MFC3193031.1"/>
    </source>
</evidence>
<sequence>MSQDIYRQIVKLQASAEDFVLVTVVSMAGSAPQEPGAKMLVTKASSERPLSGTVGGGKLEWFALKQALSLLNDPDHPSTLHVSLNLQTDLGMTCGGVVQLFFEKHLANAWEVAVFGAGHVAQSLIPVLLTLDCRLHCFDDRPEWLNQLPDSPRLNKHLLSDWSAPVTGLSAACFLISVTQGHCEDLAILSQLLKERKPPYVGIIGSDSKAARIRKQLRQSGVSEQLVEGIHCPIGLSVGQDIPAEIAISIAAQLLQVKDQLD</sequence>
<organism evidence="3 4">
    <name type="scientific">Marinicella sediminis</name>
    <dbReference type="NCBI Taxonomy" id="1792834"/>
    <lineage>
        <taxon>Bacteria</taxon>
        <taxon>Pseudomonadati</taxon>
        <taxon>Pseudomonadota</taxon>
        <taxon>Gammaproteobacteria</taxon>
        <taxon>Lysobacterales</taxon>
        <taxon>Marinicellaceae</taxon>
        <taxon>Marinicella</taxon>
    </lineage>
</organism>
<dbReference type="InterPro" id="IPR014308">
    <property type="entry name" value="Xanthine_DH_XdhC"/>
</dbReference>
<accession>A0ABV7J8M4</accession>
<dbReference type="Pfam" id="PF13478">
    <property type="entry name" value="XdhC_C"/>
    <property type="match status" value="1"/>
</dbReference>
<gene>
    <name evidence="3" type="primary">xdhC</name>
    <name evidence="3" type="ORF">ACFODZ_02140</name>
</gene>
<dbReference type="InterPro" id="IPR052698">
    <property type="entry name" value="MoCofactor_Util/Proc"/>
</dbReference>
<dbReference type="PANTHER" id="PTHR30388">
    <property type="entry name" value="ALDEHYDE OXIDOREDUCTASE MOLYBDENUM COFACTOR ASSEMBLY PROTEIN"/>
    <property type="match status" value="1"/>
</dbReference>
<dbReference type="RefSeq" id="WP_077409687.1">
    <property type="nucleotide sequence ID" value="NZ_JBHRTS010000001.1"/>
</dbReference>
<dbReference type="InterPro" id="IPR003777">
    <property type="entry name" value="XdhC_CoxI"/>
</dbReference>
<feature type="domain" description="XdhC- CoxI" evidence="1">
    <location>
        <begin position="13"/>
        <end position="73"/>
    </location>
</feature>
<dbReference type="Gene3D" id="3.40.50.720">
    <property type="entry name" value="NAD(P)-binding Rossmann-like Domain"/>
    <property type="match status" value="1"/>
</dbReference>
<dbReference type="InterPro" id="IPR027051">
    <property type="entry name" value="XdhC_Rossmann_dom"/>
</dbReference>
<evidence type="ECO:0000259" key="2">
    <source>
        <dbReference type="Pfam" id="PF13478"/>
    </source>
</evidence>
<protein>
    <submittedName>
        <fullName evidence="3">Xanthine dehydrogenase accessory protein XdhC</fullName>
    </submittedName>
</protein>
<name>A0ABV7J8M4_9GAMM</name>
<keyword evidence="4" id="KW-1185">Reference proteome</keyword>
<dbReference type="EMBL" id="JBHRTS010000001">
    <property type="protein sequence ID" value="MFC3193031.1"/>
    <property type="molecule type" value="Genomic_DNA"/>
</dbReference>
<dbReference type="Pfam" id="PF02625">
    <property type="entry name" value="XdhC_CoxI"/>
    <property type="match status" value="1"/>
</dbReference>
<dbReference type="NCBIfam" id="TIGR02964">
    <property type="entry name" value="xanthine_xdhC"/>
    <property type="match status" value="1"/>
</dbReference>
<feature type="domain" description="XdhC Rossmann" evidence="2">
    <location>
        <begin position="112"/>
        <end position="254"/>
    </location>
</feature>
<dbReference type="Proteomes" id="UP001595533">
    <property type="component" value="Unassembled WGS sequence"/>
</dbReference>